<sequence>TEVILRNLIYIKMLLGTTKWLLGKVTPIRNIVKLTPWCSSHQIRGKKTKAKLRKPVDAREAEELPEFEYVGVNRKSDILLYTWGVAAHGGLGRGTFVRPGKKYSRPMDYCHHPHRLGFGHKFELVDLCCGYGFTLFAVNNKTGPTCFGTGLNTDSQI</sequence>
<name>A0AAV2Q8H8_MEGNR</name>
<evidence type="ECO:0000313" key="2">
    <source>
        <dbReference type="Proteomes" id="UP001497623"/>
    </source>
</evidence>
<organism evidence="1 2">
    <name type="scientific">Meganyctiphanes norvegica</name>
    <name type="common">Northern krill</name>
    <name type="synonym">Thysanopoda norvegica</name>
    <dbReference type="NCBI Taxonomy" id="48144"/>
    <lineage>
        <taxon>Eukaryota</taxon>
        <taxon>Metazoa</taxon>
        <taxon>Ecdysozoa</taxon>
        <taxon>Arthropoda</taxon>
        <taxon>Crustacea</taxon>
        <taxon>Multicrustacea</taxon>
        <taxon>Malacostraca</taxon>
        <taxon>Eumalacostraca</taxon>
        <taxon>Eucarida</taxon>
        <taxon>Euphausiacea</taxon>
        <taxon>Euphausiidae</taxon>
        <taxon>Meganyctiphanes</taxon>
    </lineage>
</organism>
<keyword evidence="2" id="KW-1185">Reference proteome</keyword>
<dbReference type="InterPro" id="IPR009091">
    <property type="entry name" value="RCC1/BLIP-II"/>
</dbReference>
<dbReference type="InterPro" id="IPR000408">
    <property type="entry name" value="Reg_chr_condens"/>
</dbReference>
<comment type="caution">
    <text evidence="1">The sequence shown here is derived from an EMBL/GenBank/DDBJ whole genome shotgun (WGS) entry which is preliminary data.</text>
</comment>
<dbReference type="Proteomes" id="UP001497623">
    <property type="component" value="Unassembled WGS sequence"/>
</dbReference>
<dbReference type="AlphaFoldDB" id="A0AAV2Q8H8"/>
<dbReference type="InterPro" id="IPR053035">
    <property type="entry name" value="Mitochondrial_GEF_domain"/>
</dbReference>
<dbReference type="GO" id="GO:0005743">
    <property type="term" value="C:mitochondrial inner membrane"/>
    <property type="evidence" value="ECO:0007669"/>
    <property type="project" value="TreeGrafter"/>
</dbReference>
<dbReference type="SUPFAM" id="SSF50985">
    <property type="entry name" value="RCC1/BLIP-II"/>
    <property type="match status" value="1"/>
</dbReference>
<gene>
    <name evidence="1" type="ORF">MNOR_LOCUS8954</name>
</gene>
<protein>
    <submittedName>
        <fullName evidence="1">Uncharacterized protein</fullName>
    </submittedName>
</protein>
<accession>A0AAV2Q8H8</accession>
<proteinExistence type="predicted"/>
<dbReference type="PANTHER" id="PTHR46337:SF1">
    <property type="entry name" value="RCC1-LIKE G EXCHANGING FACTOR-LIKE PROTEIN"/>
    <property type="match status" value="1"/>
</dbReference>
<evidence type="ECO:0000313" key="1">
    <source>
        <dbReference type="EMBL" id="CAL4072884.1"/>
    </source>
</evidence>
<feature type="non-terminal residue" evidence="1">
    <location>
        <position position="1"/>
    </location>
</feature>
<dbReference type="PANTHER" id="PTHR46337">
    <property type="entry name" value="RCC1-LIKE G EXCHANGING FACTOR-LIKE PROTEIN"/>
    <property type="match status" value="1"/>
</dbReference>
<feature type="non-terminal residue" evidence="1">
    <location>
        <position position="157"/>
    </location>
</feature>
<dbReference type="EMBL" id="CAXKWB010004238">
    <property type="protein sequence ID" value="CAL4072884.1"/>
    <property type="molecule type" value="Genomic_DNA"/>
</dbReference>
<reference evidence="1 2" key="1">
    <citation type="submission" date="2024-05" db="EMBL/GenBank/DDBJ databases">
        <authorList>
            <person name="Wallberg A."/>
        </authorList>
    </citation>
    <scope>NUCLEOTIDE SEQUENCE [LARGE SCALE GENOMIC DNA]</scope>
</reference>
<dbReference type="GO" id="GO:0070131">
    <property type="term" value="P:positive regulation of mitochondrial translation"/>
    <property type="evidence" value="ECO:0007669"/>
    <property type="project" value="TreeGrafter"/>
</dbReference>
<dbReference type="GO" id="GO:0005085">
    <property type="term" value="F:guanyl-nucleotide exchange factor activity"/>
    <property type="evidence" value="ECO:0007669"/>
    <property type="project" value="TreeGrafter"/>
</dbReference>
<dbReference type="Pfam" id="PF00415">
    <property type="entry name" value="RCC1"/>
    <property type="match status" value="1"/>
</dbReference>
<dbReference type="GO" id="GO:0019843">
    <property type="term" value="F:rRNA binding"/>
    <property type="evidence" value="ECO:0007669"/>
    <property type="project" value="TreeGrafter"/>
</dbReference>